<reference evidence="4" key="1">
    <citation type="submission" date="2025-08" db="UniProtKB">
        <authorList>
            <consortium name="RefSeq"/>
        </authorList>
    </citation>
    <scope>IDENTIFICATION</scope>
    <source>
        <tissue evidence="4">Seedling</tissue>
    </source>
</reference>
<feature type="region of interest" description="Disordered" evidence="1">
    <location>
        <begin position="190"/>
        <end position="212"/>
    </location>
</feature>
<dbReference type="PANTHER" id="PTHR48055">
    <property type="entry name" value="LEUCINE-RICH REPEAT RECEPTOR PROTEIN KINASE EMS1"/>
    <property type="match status" value="1"/>
</dbReference>
<dbReference type="InterPro" id="IPR051564">
    <property type="entry name" value="LRR_receptor-like_kinase"/>
</dbReference>
<gene>
    <name evidence="4" type="primary">LOC107418692</name>
</gene>
<accession>A0ABM4A2Z6</accession>
<dbReference type="RefSeq" id="XP_060671106.1">
    <property type="nucleotide sequence ID" value="XM_060815123.1"/>
</dbReference>
<feature type="domain" description="Protein kinase" evidence="2">
    <location>
        <begin position="1"/>
        <end position="180"/>
    </location>
</feature>
<dbReference type="PANTHER" id="PTHR48055:SF36">
    <property type="entry name" value="PROTEIN KINASE, PLANT-TYPE, PUTATIVE-RELATED"/>
    <property type="match status" value="1"/>
</dbReference>
<sequence length="212" mass="23201">MAIAAPIMDCSIIVGSAEAWSENHNNIKPSNILLDDDLVGHVADFGNAKVLSGTESMIQTITLATIGYMAPEYGQEGIVSAKGDAYSYGIVLMETFTKKKPTDKMFDGDLSLMRWVKELLPCDVTQVVDTNLLKENFSAVKDCFSSIMELALNCTAELPEERKLMKDVLGALCKIKMKFLKAIESMANNDQRSTSRSAPSIVPIDDSSDDFD</sequence>
<dbReference type="InterPro" id="IPR011009">
    <property type="entry name" value="Kinase-like_dom_sf"/>
</dbReference>
<dbReference type="Gene3D" id="1.10.510.10">
    <property type="entry name" value="Transferase(Phosphotransferase) domain 1"/>
    <property type="match status" value="1"/>
</dbReference>
<organism evidence="3 4">
    <name type="scientific">Ziziphus jujuba</name>
    <name type="common">Chinese jujube</name>
    <name type="synonym">Ziziphus sativa</name>
    <dbReference type="NCBI Taxonomy" id="326968"/>
    <lineage>
        <taxon>Eukaryota</taxon>
        <taxon>Viridiplantae</taxon>
        <taxon>Streptophyta</taxon>
        <taxon>Embryophyta</taxon>
        <taxon>Tracheophyta</taxon>
        <taxon>Spermatophyta</taxon>
        <taxon>Magnoliopsida</taxon>
        <taxon>eudicotyledons</taxon>
        <taxon>Gunneridae</taxon>
        <taxon>Pentapetalae</taxon>
        <taxon>rosids</taxon>
        <taxon>fabids</taxon>
        <taxon>Rosales</taxon>
        <taxon>Rhamnaceae</taxon>
        <taxon>Paliureae</taxon>
        <taxon>Ziziphus</taxon>
    </lineage>
</organism>
<protein>
    <submittedName>
        <fullName evidence="4">Probable LRR receptor-like serine/threonine-protein kinase At3g47570</fullName>
    </submittedName>
</protein>
<evidence type="ECO:0000313" key="3">
    <source>
        <dbReference type="Proteomes" id="UP001652623"/>
    </source>
</evidence>
<dbReference type="SUPFAM" id="SSF56112">
    <property type="entry name" value="Protein kinase-like (PK-like)"/>
    <property type="match status" value="1"/>
</dbReference>
<proteinExistence type="predicted"/>
<dbReference type="Proteomes" id="UP001652623">
    <property type="component" value="Chromosome 2"/>
</dbReference>
<evidence type="ECO:0000256" key="1">
    <source>
        <dbReference type="SAM" id="MobiDB-lite"/>
    </source>
</evidence>
<dbReference type="GeneID" id="107418692"/>
<dbReference type="Pfam" id="PF00069">
    <property type="entry name" value="Pkinase"/>
    <property type="match status" value="1"/>
</dbReference>
<evidence type="ECO:0000313" key="4">
    <source>
        <dbReference type="RefSeq" id="XP_060671106.1"/>
    </source>
</evidence>
<evidence type="ECO:0000259" key="2">
    <source>
        <dbReference type="PROSITE" id="PS50011"/>
    </source>
</evidence>
<dbReference type="PROSITE" id="PS50011">
    <property type="entry name" value="PROTEIN_KINASE_DOM"/>
    <property type="match status" value="1"/>
</dbReference>
<dbReference type="InterPro" id="IPR000719">
    <property type="entry name" value="Prot_kinase_dom"/>
</dbReference>
<name>A0ABM4A2Z6_ZIZJJ</name>
<keyword evidence="3" id="KW-1185">Reference proteome</keyword>